<feature type="repeat" description="ANK" evidence="1">
    <location>
        <begin position="778"/>
        <end position="810"/>
    </location>
</feature>
<dbReference type="Gene3D" id="1.20.5.340">
    <property type="match status" value="1"/>
</dbReference>
<dbReference type="InterPro" id="IPR052895">
    <property type="entry name" value="HetReg/Transcr_Mod"/>
</dbReference>
<dbReference type="InterPro" id="IPR055530">
    <property type="entry name" value="DUF7104"/>
</dbReference>
<protein>
    <recommendedName>
        <fullName evidence="2">Heterokaryon incompatibility domain-containing protein</fullName>
    </recommendedName>
</protein>
<dbReference type="SUPFAM" id="SSF48403">
    <property type="entry name" value="Ankyrin repeat"/>
    <property type="match status" value="1"/>
</dbReference>
<dbReference type="PANTHER" id="PTHR24148">
    <property type="entry name" value="ANKYRIN REPEAT DOMAIN-CONTAINING PROTEIN 39 HOMOLOG-RELATED"/>
    <property type="match status" value="1"/>
</dbReference>
<organism evidence="3 4">
    <name type="scientific">Pestalotiopsis fici (strain W106-1 / CGMCC3.15140)</name>
    <dbReference type="NCBI Taxonomy" id="1229662"/>
    <lineage>
        <taxon>Eukaryota</taxon>
        <taxon>Fungi</taxon>
        <taxon>Dikarya</taxon>
        <taxon>Ascomycota</taxon>
        <taxon>Pezizomycotina</taxon>
        <taxon>Sordariomycetes</taxon>
        <taxon>Xylariomycetidae</taxon>
        <taxon>Amphisphaeriales</taxon>
        <taxon>Sporocadaceae</taxon>
        <taxon>Pestalotiopsis</taxon>
    </lineage>
</organism>
<dbReference type="PROSITE" id="PS50297">
    <property type="entry name" value="ANK_REP_REGION"/>
    <property type="match status" value="1"/>
</dbReference>
<dbReference type="Pfam" id="PF06985">
    <property type="entry name" value="HET"/>
    <property type="match status" value="1"/>
</dbReference>
<dbReference type="GeneID" id="19269233"/>
<sequence>MEEAYSYTALPTPGHIRLLTLKASKSSSADLHGELVDYPLQECEGDLHCYEALSYVWGSNEKPRQLWIGNCKLDITESLYAALLRLRNRSADRSLWVDAICINQTDDDEKAIQVQRMAAVYSKASRVRVWLGEADAADGSNDALYCLAEAGAAEGPYELPDESLEPIRSLLARDWFKRVWVIQEVAAAQHVVIMCGATSIDGYAFCVGLQALHKSDKLPDLQEHIGSIVYLIRRSIFRLGKQNHQASQEESPTFSLNIRPLGQLIDMYRNRQATDQRDKVYALLGMSSEVIPQDLMPNYSDAMTWDALFSSLGRYIFGTEAHVGVVATNIAAVRIKCEILGHVSSLRPDEHRYDMQVLTIASWSTDMHAYDQREWIAPTSAVSVNVGDMVCLLDWGQNIAILRSETEFFRVVMTSGRWNAKSAQYDEVLEKGDKHELLLAWDWNSPEQIMPRFIDTIPAKSIITQHTNGITRRQIVVNALLSAYSDIQAESSLLDLEQEYQQQSSESMFAELDRRAKMVYLYLRTGRLDEAERRYKDIYQHAKAMARTEWLSQSISQYLKFFPTAAYPQKARIWGTLKSVIDENVVTPQHYIQTHRRLTDTLAKCTAAEASLLIDLGELFIRNPETTSMVCTRDNSSYVSEDIIKALEESVVEAIAGNSAFGAQEGRRVMELLLERKGDQVPITEAVVIKAASTYYQLGLLELLFEKRGDQVPITENVAAAGNDHSGREVMELLFEKKGDQIPITENVVKAAAGSRFGRKVMELLFEKSTFLTTLDAVKSMALNKAAAAGSHEVVELLLEKDADLTVPDPDGRTPLINASRNGRLEIVQQLFDRGADWRIPDSSGLDALQWAIWEDRYNVQDFLLSVGAVESDDVYGIRALFEEELTVLS</sequence>
<evidence type="ECO:0000259" key="2">
    <source>
        <dbReference type="Pfam" id="PF06985"/>
    </source>
</evidence>
<evidence type="ECO:0000313" key="4">
    <source>
        <dbReference type="Proteomes" id="UP000030651"/>
    </source>
</evidence>
<dbReference type="InParanoid" id="W3X8J7"/>
<dbReference type="SMART" id="SM00248">
    <property type="entry name" value="ANK"/>
    <property type="match status" value="3"/>
</dbReference>
<dbReference type="PROSITE" id="PS50088">
    <property type="entry name" value="ANK_REPEAT"/>
    <property type="match status" value="2"/>
</dbReference>
<dbReference type="Pfam" id="PF23397">
    <property type="entry name" value="DUF7104"/>
    <property type="match status" value="3"/>
</dbReference>
<gene>
    <name evidence="3" type="ORF">PFICI_04220</name>
</gene>
<evidence type="ECO:0000313" key="3">
    <source>
        <dbReference type="EMBL" id="ETS82344.1"/>
    </source>
</evidence>
<dbReference type="AlphaFoldDB" id="W3X8J7"/>
<keyword evidence="1" id="KW-0040">ANK repeat</keyword>
<feature type="domain" description="Heterokaryon incompatibility" evidence="2">
    <location>
        <begin position="50"/>
        <end position="184"/>
    </location>
</feature>
<accession>W3X8J7</accession>
<name>W3X8J7_PESFW</name>
<dbReference type="InterPro" id="IPR010730">
    <property type="entry name" value="HET"/>
</dbReference>
<dbReference type="Gene3D" id="1.25.40.20">
    <property type="entry name" value="Ankyrin repeat-containing domain"/>
    <property type="match status" value="1"/>
</dbReference>
<evidence type="ECO:0000256" key="1">
    <source>
        <dbReference type="PROSITE-ProRule" id="PRU00023"/>
    </source>
</evidence>
<dbReference type="RefSeq" id="XP_007830992.1">
    <property type="nucleotide sequence ID" value="XM_007832801.1"/>
</dbReference>
<dbReference type="Proteomes" id="UP000030651">
    <property type="component" value="Unassembled WGS sequence"/>
</dbReference>
<feature type="repeat" description="ANK" evidence="1">
    <location>
        <begin position="811"/>
        <end position="843"/>
    </location>
</feature>
<dbReference type="Pfam" id="PF12796">
    <property type="entry name" value="Ank_2"/>
    <property type="match status" value="1"/>
</dbReference>
<dbReference type="OMA" id="IMMLLFE"/>
<dbReference type="HOGENOM" id="CLU_004184_9_2_1"/>
<dbReference type="EMBL" id="KI912111">
    <property type="protein sequence ID" value="ETS82344.1"/>
    <property type="molecule type" value="Genomic_DNA"/>
</dbReference>
<keyword evidence="4" id="KW-1185">Reference proteome</keyword>
<dbReference type="eggNOG" id="KOG0504">
    <property type="taxonomic scope" value="Eukaryota"/>
</dbReference>
<dbReference type="InterPro" id="IPR036770">
    <property type="entry name" value="Ankyrin_rpt-contain_sf"/>
</dbReference>
<dbReference type="STRING" id="1229662.W3X8J7"/>
<dbReference type="PANTHER" id="PTHR24148:SF78">
    <property type="entry name" value="HETEROKARYON INCOMPATIBILITY DOMAIN-CONTAINING PROTEIN"/>
    <property type="match status" value="1"/>
</dbReference>
<dbReference type="OrthoDB" id="7464126at2759"/>
<dbReference type="KEGG" id="pfy:PFICI_04220"/>
<reference evidence="4" key="1">
    <citation type="journal article" date="2015" name="BMC Genomics">
        <title>Genomic and transcriptomic analysis of the endophytic fungus Pestalotiopsis fici reveals its lifestyle and high potential for synthesis of natural products.</title>
        <authorList>
            <person name="Wang X."/>
            <person name="Zhang X."/>
            <person name="Liu L."/>
            <person name="Xiang M."/>
            <person name="Wang W."/>
            <person name="Sun X."/>
            <person name="Che Y."/>
            <person name="Guo L."/>
            <person name="Liu G."/>
            <person name="Guo L."/>
            <person name="Wang C."/>
            <person name="Yin W.B."/>
            <person name="Stadler M."/>
            <person name="Zhang X."/>
            <person name="Liu X."/>
        </authorList>
    </citation>
    <scope>NUCLEOTIDE SEQUENCE [LARGE SCALE GENOMIC DNA]</scope>
    <source>
        <strain evidence="4">W106-1 / CGMCC3.15140</strain>
    </source>
</reference>
<proteinExistence type="predicted"/>
<dbReference type="InterPro" id="IPR002110">
    <property type="entry name" value="Ankyrin_rpt"/>
</dbReference>